<keyword evidence="2" id="KW-1185">Reference proteome</keyword>
<gene>
    <name evidence="1" type="ORF">TVAG_494280</name>
</gene>
<reference evidence="1" key="1">
    <citation type="submission" date="2006-10" db="EMBL/GenBank/DDBJ databases">
        <authorList>
            <person name="Amadeo P."/>
            <person name="Zhao Q."/>
            <person name="Wortman J."/>
            <person name="Fraser-Liggett C."/>
            <person name="Carlton J."/>
        </authorList>
    </citation>
    <scope>NUCLEOTIDE SEQUENCE</scope>
    <source>
        <strain evidence="1">G3</strain>
    </source>
</reference>
<dbReference type="EMBL" id="DS113230">
    <property type="protein sequence ID" value="EAY17486.1"/>
    <property type="molecule type" value="Genomic_DNA"/>
</dbReference>
<dbReference type="InParanoid" id="A2DQ59"/>
<proteinExistence type="predicted"/>
<name>A2DQ59_TRIV3</name>
<organism evidence="1 2">
    <name type="scientific">Trichomonas vaginalis (strain ATCC PRA-98 / G3)</name>
    <dbReference type="NCBI Taxonomy" id="412133"/>
    <lineage>
        <taxon>Eukaryota</taxon>
        <taxon>Metamonada</taxon>
        <taxon>Parabasalia</taxon>
        <taxon>Trichomonadida</taxon>
        <taxon>Trichomonadidae</taxon>
        <taxon>Trichomonas</taxon>
    </lineage>
</organism>
<reference evidence="1" key="2">
    <citation type="journal article" date="2007" name="Science">
        <title>Draft genome sequence of the sexually transmitted pathogen Trichomonas vaginalis.</title>
        <authorList>
            <person name="Carlton J.M."/>
            <person name="Hirt R.P."/>
            <person name="Silva J.C."/>
            <person name="Delcher A.L."/>
            <person name="Schatz M."/>
            <person name="Zhao Q."/>
            <person name="Wortman J.R."/>
            <person name="Bidwell S.L."/>
            <person name="Alsmark U.C.M."/>
            <person name="Besteiro S."/>
            <person name="Sicheritz-Ponten T."/>
            <person name="Noel C.J."/>
            <person name="Dacks J.B."/>
            <person name="Foster P.G."/>
            <person name="Simillion C."/>
            <person name="Van de Peer Y."/>
            <person name="Miranda-Saavedra D."/>
            <person name="Barton G.J."/>
            <person name="Westrop G.D."/>
            <person name="Mueller S."/>
            <person name="Dessi D."/>
            <person name="Fiori P.L."/>
            <person name="Ren Q."/>
            <person name="Paulsen I."/>
            <person name="Zhang H."/>
            <person name="Bastida-Corcuera F.D."/>
            <person name="Simoes-Barbosa A."/>
            <person name="Brown M.T."/>
            <person name="Hayes R.D."/>
            <person name="Mukherjee M."/>
            <person name="Okumura C.Y."/>
            <person name="Schneider R."/>
            <person name="Smith A.J."/>
            <person name="Vanacova S."/>
            <person name="Villalvazo M."/>
            <person name="Haas B.J."/>
            <person name="Pertea M."/>
            <person name="Feldblyum T.V."/>
            <person name="Utterback T.R."/>
            <person name="Shu C.L."/>
            <person name="Osoegawa K."/>
            <person name="de Jong P.J."/>
            <person name="Hrdy I."/>
            <person name="Horvathova L."/>
            <person name="Zubacova Z."/>
            <person name="Dolezal P."/>
            <person name="Malik S.B."/>
            <person name="Logsdon J.M. Jr."/>
            <person name="Henze K."/>
            <person name="Gupta A."/>
            <person name="Wang C.C."/>
            <person name="Dunne R.L."/>
            <person name="Upcroft J.A."/>
            <person name="Upcroft P."/>
            <person name="White O."/>
            <person name="Salzberg S.L."/>
            <person name="Tang P."/>
            <person name="Chiu C.-H."/>
            <person name="Lee Y.-S."/>
            <person name="Embley T.M."/>
            <person name="Coombs G.H."/>
            <person name="Mottram J.C."/>
            <person name="Tachezy J."/>
            <person name="Fraser-Liggett C.M."/>
            <person name="Johnson P.J."/>
        </authorList>
    </citation>
    <scope>NUCLEOTIDE SEQUENCE [LARGE SCALE GENOMIC DNA]</scope>
    <source>
        <strain evidence="1">G3</strain>
    </source>
</reference>
<protein>
    <submittedName>
        <fullName evidence="1">Uncharacterized protein</fullName>
    </submittedName>
</protein>
<sequence>MLKDCWNKNLPPSEFAALLFKPNTNTQQILTELVSYCSTPEDPPALFLDYLNEAVMRTPHMAVGVITKDTEIEKLITQRIISRNPGSFFANFPFDDEWPIKFALNLLRSLIDDKAIYTIQQLSLDSHFSALIAKSNMLFPKEMDEIRELFPIEQFYEFIGYSIPYPSNLLKKAIYMENSSSSLIGGYHDVLKIVIPNISAILGIPHFFHLINLEQFAHIYIHFVYDFINNPTIVNAFYITDYFPRMRKYFETGETPDKRDGELHAGEIFKTLDLCKEYISKAEFLANHSKRSDCDILFNKEDIESLKNLLTTIPDTIDPDKIIDLTLMYPALSISLYTTITKSISIDTAQVFAMYAQQLLNIHNDFATFLFQQDLFFDFLNLVIPVVTAVTDRFAFCPIWMLFLTLIRDSYGLGWQKLNNEIVEFINSLENQALKYFLTLLIHLNPQEYECPKTAKTPFLECVITMQKLIYDEVSIESIDMKLDSRPYLAPSLLIFCLSNPSEEIKKYFSVKPSDLYLNNLFIYHLMIYCNKQQQPWVAGSELPDFIFMKHESPQKLDSINQILSKMFDSIIFTIPLTSTIIWHIVCAWRAWGNIFRITTFVKHLFGQLLWKAKLLANQQCAENLFYNVAIIMCMAFAEEENFVNDINSIVDYFLVEGENDKIDGQNIAAFVLILIAAMMNDDTAKAFDKLMVTCVEIIDKGQNVWKVKFALTLLSFAINNVKLVGKLGLNVELCLQKANEMELLSNYYIMKVITQEKSK</sequence>
<dbReference type="AlphaFoldDB" id="A2DQ59"/>
<dbReference type="VEuPathDB" id="TrichDB:TVAG_494280"/>
<evidence type="ECO:0000313" key="1">
    <source>
        <dbReference type="EMBL" id="EAY17486.1"/>
    </source>
</evidence>
<dbReference type="RefSeq" id="XP_001329621.1">
    <property type="nucleotide sequence ID" value="XM_001329586.1"/>
</dbReference>
<dbReference type="VEuPathDB" id="TrichDB:TVAGG3_0385370"/>
<evidence type="ECO:0000313" key="2">
    <source>
        <dbReference type="Proteomes" id="UP000001542"/>
    </source>
</evidence>
<accession>A2DQ59</accession>
<dbReference type="Proteomes" id="UP000001542">
    <property type="component" value="Unassembled WGS sequence"/>
</dbReference>
<dbReference type="KEGG" id="tva:4775503"/>